<organism evidence="1">
    <name type="scientific">Anguilla anguilla</name>
    <name type="common">European freshwater eel</name>
    <name type="synonym">Muraena anguilla</name>
    <dbReference type="NCBI Taxonomy" id="7936"/>
    <lineage>
        <taxon>Eukaryota</taxon>
        <taxon>Metazoa</taxon>
        <taxon>Chordata</taxon>
        <taxon>Craniata</taxon>
        <taxon>Vertebrata</taxon>
        <taxon>Euteleostomi</taxon>
        <taxon>Actinopterygii</taxon>
        <taxon>Neopterygii</taxon>
        <taxon>Teleostei</taxon>
        <taxon>Anguilliformes</taxon>
        <taxon>Anguillidae</taxon>
        <taxon>Anguilla</taxon>
    </lineage>
</organism>
<evidence type="ECO:0000313" key="1">
    <source>
        <dbReference type="EMBL" id="JAH33871.1"/>
    </source>
</evidence>
<accession>A0A0E9RXN5</accession>
<name>A0A0E9RXN5_ANGAN</name>
<sequence length="37" mass="4301">MKSVLLKWLRGSSHMTYYSIPGGLVIWIISQDHELKL</sequence>
<reference evidence="1" key="2">
    <citation type="journal article" date="2015" name="Fish Shellfish Immunol.">
        <title>Early steps in the European eel (Anguilla anguilla)-Vibrio vulnificus interaction in the gills: Role of the RtxA13 toxin.</title>
        <authorList>
            <person name="Callol A."/>
            <person name="Pajuelo D."/>
            <person name="Ebbesson L."/>
            <person name="Teles M."/>
            <person name="MacKenzie S."/>
            <person name="Amaro C."/>
        </authorList>
    </citation>
    <scope>NUCLEOTIDE SEQUENCE</scope>
</reference>
<protein>
    <submittedName>
        <fullName evidence="1">Uncharacterized protein</fullName>
    </submittedName>
</protein>
<dbReference type="AlphaFoldDB" id="A0A0E9RXN5"/>
<dbReference type="EMBL" id="GBXM01074706">
    <property type="protein sequence ID" value="JAH33871.1"/>
    <property type="molecule type" value="Transcribed_RNA"/>
</dbReference>
<reference evidence="1" key="1">
    <citation type="submission" date="2014-11" db="EMBL/GenBank/DDBJ databases">
        <authorList>
            <person name="Amaro Gonzalez C."/>
        </authorList>
    </citation>
    <scope>NUCLEOTIDE SEQUENCE</scope>
</reference>
<proteinExistence type="predicted"/>